<keyword evidence="2" id="KW-1185">Reference proteome</keyword>
<evidence type="ECO:0000313" key="2">
    <source>
        <dbReference type="Proteomes" id="UP000198211"/>
    </source>
</evidence>
<dbReference type="Proteomes" id="UP000198211">
    <property type="component" value="Unassembled WGS sequence"/>
</dbReference>
<dbReference type="InterPro" id="IPR052055">
    <property type="entry name" value="Hepadnavirus_pol/RT"/>
</dbReference>
<sequence length="496" mass="55907">MRCPGNGKGGCFDSKRAHFRPASIPDIVLVFIKEKYNGLAPESNTQWLPSNILASVIRLLHQLSQNWECEIIEQLRVNASKFGLICPTPSTQDDAIDANSVKFLTELATRSSLSFPDFVRRFRGQSNTDGRPNKSLYEVPVPTNSSRHEVYHSWNKIVSSRNGLTTQQHRPPNHNRAVTHGDAVRRHISKGQRDGRYLVFDKRALSLWPELFIRPIGVVDKAGGDARMINDYSFPNMGSVNDFTDRSNFPTIPYNPPCDIARRIHVMRSEYANTEVLLMLRDVSGAFRQVLIHEDAVHSFVFMFDDYIIIDLTYLRPSIRLQAVLLMTYTGSTLVHDGTLSTLSGLRWNVWCDDHTCVEANHETRCDDANITLRHAMATVLGPTAINDKKFTSWSTQNKALGLMWDTTAGTVSIPANKLDKATEQIAATLHSSHASKIGFEQASCCFHHVTTCFPSARALYQRLHVVAISTRPFGKYKLVPEVIEDLIWFQTVLAH</sequence>
<comment type="caution">
    <text evidence="1">The sequence shown here is derived from an EMBL/GenBank/DDBJ whole genome shotgun (WGS) entry which is preliminary data.</text>
</comment>
<gene>
    <name evidence="1" type="ORF">PHMEG_00020188</name>
</gene>
<dbReference type="EMBL" id="NBNE01003547">
    <property type="protein sequence ID" value="OWZ07422.1"/>
    <property type="molecule type" value="Genomic_DNA"/>
</dbReference>
<name>A0A225VPZ7_9STRA</name>
<protein>
    <submittedName>
        <fullName evidence="1">Uncharacterized protein</fullName>
    </submittedName>
</protein>
<accession>A0A225VPZ7</accession>
<dbReference type="AlphaFoldDB" id="A0A225VPZ7"/>
<dbReference type="STRING" id="4795.A0A225VPZ7"/>
<evidence type="ECO:0000313" key="1">
    <source>
        <dbReference type="EMBL" id="OWZ07422.1"/>
    </source>
</evidence>
<proteinExistence type="predicted"/>
<dbReference type="OrthoDB" id="123788at2759"/>
<reference evidence="2" key="1">
    <citation type="submission" date="2017-03" db="EMBL/GenBank/DDBJ databases">
        <title>Phytopthora megakarya and P. palmivora, two closely related causual agents of cacao black pod achieved similar genome size and gene model numbers by different mechanisms.</title>
        <authorList>
            <person name="Ali S."/>
            <person name="Shao J."/>
            <person name="Larry D.J."/>
            <person name="Kronmiller B."/>
            <person name="Shen D."/>
            <person name="Strem M.D."/>
            <person name="Melnick R.L."/>
            <person name="Guiltinan M.J."/>
            <person name="Tyler B.M."/>
            <person name="Meinhardt L.W."/>
            <person name="Bailey B.A."/>
        </authorList>
    </citation>
    <scope>NUCLEOTIDE SEQUENCE [LARGE SCALE GENOMIC DNA]</scope>
    <source>
        <strain evidence="2">zdho120</strain>
    </source>
</reference>
<organism evidence="1 2">
    <name type="scientific">Phytophthora megakarya</name>
    <dbReference type="NCBI Taxonomy" id="4795"/>
    <lineage>
        <taxon>Eukaryota</taxon>
        <taxon>Sar</taxon>
        <taxon>Stramenopiles</taxon>
        <taxon>Oomycota</taxon>
        <taxon>Peronosporomycetes</taxon>
        <taxon>Peronosporales</taxon>
        <taxon>Peronosporaceae</taxon>
        <taxon>Phytophthora</taxon>
    </lineage>
</organism>
<dbReference type="PANTHER" id="PTHR33050:SF7">
    <property type="entry name" value="RIBONUCLEASE H"/>
    <property type="match status" value="1"/>
</dbReference>
<dbReference type="PANTHER" id="PTHR33050">
    <property type="entry name" value="REVERSE TRANSCRIPTASE DOMAIN-CONTAINING PROTEIN"/>
    <property type="match status" value="1"/>
</dbReference>